<comment type="caution">
    <text evidence="12">The sequence shown here is derived from an EMBL/GenBank/DDBJ whole genome shotgun (WGS) entry which is preliminary data.</text>
</comment>
<dbReference type="OrthoDB" id="6407147at2759"/>
<evidence type="ECO:0000259" key="11">
    <source>
        <dbReference type="PROSITE" id="PS50157"/>
    </source>
</evidence>
<feature type="domain" description="C2H2-type" evidence="11">
    <location>
        <begin position="364"/>
        <end position="393"/>
    </location>
</feature>
<dbReference type="PROSITE" id="PS00028">
    <property type="entry name" value="ZINC_FINGER_C2H2_1"/>
    <property type="match status" value="8"/>
</dbReference>
<keyword evidence="4 9" id="KW-0863">Zinc-finger</keyword>
<evidence type="ECO:0000256" key="9">
    <source>
        <dbReference type="PROSITE-ProRule" id="PRU00042"/>
    </source>
</evidence>
<feature type="domain" description="C2H2-type" evidence="11">
    <location>
        <begin position="252"/>
        <end position="279"/>
    </location>
</feature>
<dbReference type="PANTHER" id="PTHR47772:SF8">
    <property type="entry name" value="C2H2-TYPE DOMAIN-CONTAINING PROTEIN"/>
    <property type="match status" value="1"/>
</dbReference>
<evidence type="ECO:0000256" key="8">
    <source>
        <dbReference type="ARBA" id="ARBA00023242"/>
    </source>
</evidence>
<keyword evidence="13" id="KW-1185">Reference proteome</keyword>
<proteinExistence type="predicted"/>
<dbReference type="FunFam" id="3.30.160.60:FF:002343">
    <property type="entry name" value="Zinc finger protein 33A"/>
    <property type="match status" value="2"/>
</dbReference>
<keyword evidence="8" id="KW-0539">Nucleus</keyword>
<dbReference type="AlphaFoldDB" id="A0A9J6H1X9"/>
<dbReference type="SUPFAM" id="SSF57667">
    <property type="entry name" value="beta-beta-alpha zinc fingers"/>
    <property type="match status" value="4"/>
</dbReference>
<dbReference type="GO" id="GO:0005634">
    <property type="term" value="C:nucleus"/>
    <property type="evidence" value="ECO:0007669"/>
    <property type="project" value="UniProtKB-SubCell"/>
</dbReference>
<feature type="region of interest" description="Disordered" evidence="10">
    <location>
        <begin position="1"/>
        <end position="23"/>
    </location>
</feature>
<evidence type="ECO:0000256" key="3">
    <source>
        <dbReference type="ARBA" id="ARBA00022737"/>
    </source>
</evidence>
<dbReference type="InterPro" id="IPR004595">
    <property type="entry name" value="TFIIH_C1-like_dom"/>
</dbReference>
<feature type="domain" description="C2H2-type" evidence="11">
    <location>
        <begin position="223"/>
        <end position="250"/>
    </location>
</feature>
<dbReference type="PROSITE" id="PS50157">
    <property type="entry name" value="ZINC_FINGER_C2H2_2"/>
    <property type="match status" value="8"/>
</dbReference>
<dbReference type="InterPro" id="IPR013087">
    <property type="entry name" value="Znf_C2H2_type"/>
</dbReference>
<keyword evidence="7" id="KW-0804">Transcription</keyword>
<dbReference type="GO" id="GO:0008270">
    <property type="term" value="F:zinc ion binding"/>
    <property type="evidence" value="ECO:0007669"/>
    <property type="project" value="UniProtKB-KW"/>
</dbReference>
<dbReference type="SMART" id="SM00355">
    <property type="entry name" value="ZnF_C2H2"/>
    <property type="match status" value="8"/>
</dbReference>
<dbReference type="InterPro" id="IPR050636">
    <property type="entry name" value="C2H2-ZF_domain-containing"/>
</dbReference>
<dbReference type="PANTHER" id="PTHR47772">
    <property type="entry name" value="ZINC FINGER PROTEIN 200"/>
    <property type="match status" value="1"/>
</dbReference>
<reference evidence="12 13" key="1">
    <citation type="journal article" date="2020" name="Cell">
        <title>Large-Scale Comparative Analyses of Tick Genomes Elucidate Their Genetic Diversity and Vector Capacities.</title>
        <authorList>
            <consortium name="Tick Genome and Microbiome Consortium (TIGMIC)"/>
            <person name="Jia N."/>
            <person name="Wang J."/>
            <person name="Shi W."/>
            <person name="Du L."/>
            <person name="Sun Y."/>
            <person name="Zhan W."/>
            <person name="Jiang J.F."/>
            <person name="Wang Q."/>
            <person name="Zhang B."/>
            <person name="Ji P."/>
            <person name="Bell-Sakyi L."/>
            <person name="Cui X.M."/>
            <person name="Yuan T.T."/>
            <person name="Jiang B.G."/>
            <person name="Yang W.F."/>
            <person name="Lam T.T."/>
            <person name="Chang Q.C."/>
            <person name="Ding S.J."/>
            <person name="Wang X.J."/>
            <person name="Zhu J.G."/>
            <person name="Ruan X.D."/>
            <person name="Zhao L."/>
            <person name="Wei J.T."/>
            <person name="Ye R.Z."/>
            <person name="Que T.C."/>
            <person name="Du C.H."/>
            <person name="Zhou Y.H."/>
            <person name="Cheng J.X."/>
            <person name="Dai P.F."/>
            <person name="Guo W.B."/>
            <person name="Han X.H."/>
            <person name="Huang E.J."/>
            <person name="Li L.F."/>
            <person name="Wei W."/>
            <person name="Gao Y.C."/>
            <person name="Liu J.Z."/>
            <person name="Shao H.Z."/>
            <person name="Wang X."/>
            <person name="Wang C.C."/>
            <person name="Yang T.C."/>
            <person name="Huo Q.B."/>
            <person name="Li W."/>
            <person name="Chen H.Y."/>
            <person name="Chen S.E."/>
            <person name="Zhou L.G."/>
            <person name="Ni X.B."/>
            <person name="Tian J.H."/>
            <person name="Sheng Y."/>
            <person name="Liu T."/>
            <person name="Pan Y.S."/>
            <person name="Xia L.Y."/>
            <person name="Li J."/>
            <person name="Zhao F."/>
            <person name="Cao W.C."/>
        </authorList>
    </citation>
    <scope>NUCLEOTIDE SEQUENCE [LARGE SCALE GENOMIC DNA]</scope>
    <source>
        <strain evidence="12">HaeL-2018</strain>
    </source>
</reference>
<dbReference type="EMBL" id="JABSTR010000010">
    <property type="protein sequence ID" value="KAH9380735.1"/>
    <property type="molecule type" value="Genomic_DNA"/>
</dbReference>
<evidence type="ECO:0000256" key="2">
    <source>
        <dbReference type="ARBA" id="ARBA00022723"/>
    </source>
</evidence>
<keyword evidence="3" id="KW-0677">Repeat</keyword>
<feature type="domain" description="C2H2-type" evidence="11">
    <location>
        <begin position="336"/>
        <end position="363"/>
    </location>
</feature>
<evidence type="ECO:0000313" key="13">
    <source>
        <dbReference type="Proteomes" id="UP000821853"/>
    </source>
</evidence>
<protein>
    <recommendedName>
        <fullName evidence="11">C2H2-type domain-containing protein</fullName>
    </recommendedName>
</protein>
<evidence type="ECO:0000256" key="7">
    <source>
        <dbReference type="ARBA" id="ARBA00023163"/>
    </source>
</evidence>
<dbReference type="Gene3D" id="3.30.160.60">
    <property type="entry name" value="Classic Zinc Finger"/>
    <property type="match status" value="6"/>
</dbReference>
<keyword evidence="2" id="KW-0479">Metal-binding</keyword>
<keyword evidence="6" id="KW-0805">Transcription regulation</keyword>
<keyword evidence="5" id="KW-0862">Zinc</keyword>
<accession>A0A9J6H1X9</accession>
<dbReference type="FunFam" id="3.30.160.60:FF:002061">
    <property type="entry name" value="Uncharacterized protein"/>
    <property type="match status" value="1"/>
</dbReference>
<dbReference type="GO" id="GO:0006355">
    <property type="term" value="P:regulation of DNA-templated transcription"/>
    <property type="evidence" value="ECO:0007669"/>
    <property type="project" value="UniProtKB-ARBA"/>
</dbReference>
<feature type="domain" description="C2H2-type" evidence="11">
    <location>
        <begin position="308"/>
        <end position="335"/>
    </location>
</feature>
<evidence type="ECO:0000313" key="12">
    <source>
        <dbReference type="EMBL" id="KAH9380735.1"/>
    </source>
</evidence>
<evidence type="ECO:0000256" key="5">
    <source>
        <dbReference type="ARBA" id="ARBA00022833"/>
    </source>
</evidence>
<dbReference type="GO" id="GO:0006281">
    <property type="term" value="P:DNA repair"/>
    <property type="evidence" value="ECO:0007669"/>
    <property type="project" value="InterPro"/>
</dbReference>
<sequence>MARSKQYSAEELLERRRTRGRARKKDLAVKARMNEVRRRRAPSITAREETCMLARSRAGPSGQSSGVFVVEAVTYEPTTSNVVGSYVIASQISVSVPRARLVSECAGAAAEQHGRKRSCSSSDAGKCARNHQKAQVDGNRHARQSCEQHAYHKITVTFPKTVHDKAFTCSICKEVFGDRGRLYSHMMAHSGEKPFPCPLCPKSFCRRENLTAHERSHADAKRFVCGTCQAGFPTRVQLMVHEQSHAVTKPTIVCGVCQQEFAQEACLAVHERLHTGDKCYSCPHCSESFTRKDKFFVHERSHSGEKPFLCSTCRKSFAAKRDLVIHERSHTGERPYVCNVCREGFTSKKRLDSHSRLHSAGARFVCTPCGLSFTSTDCLLRHIKSVTHQLEVNIDMTKLNATRSSV</sequence>
<feature type="domain" description="C2H2-type" evidence="11">
    <location>
        <begin position="280"/>
        <end position="307"/>
    </location>
</feature>
<dbReference type="Proteomes" id="UP000821853">
    <property type="component" value="Chromosome 8"/>
</dbReference>
<dbReference type="FunFam" id="3.30.160.60:FF:000870">
    <property type="entry name" value="zinc finger protein 197 isoform X1"/>
    <property type="match status" value="1"/>
</dbReference>
<dbReference type="InterPro" id="IPR036236">
    <property type="entry name" value="Znf_C2H2_sf"/>
</dbReference>
<evidence type="ECO:0000256" key="6">
    <source>
        <dbReference type="ARBA" id="ARBA00023015"/>
    </source>
</evidence>
<feature type="domain" description="C2H2-type" evidence="11">
    <location>
        <begin position="195"/>
        <end position="222"/>
    </location>
</feature>
<gene>
    <name evidence="12" type="ORF">HPB48_008883</name>
</gene>
<comment type="subcellular location">
    <subcellularLocation>
        <location evidence="1">Nucleus</location>
    </subcellularLocation>
</comment>
<evidence type="ECO:0000256" key="1">
    <source>
        <dbReference type="ARBA" id="ARBA00004123"/>
    </source>
</evidence>
<dbReference type="OMA" id="GAFECKE"/>
<evidence type="ECO:0000256" key="10">
    <source>
        <dbReference type="SAM" id="MobiDB-lite"/>
    </source>
</evidence>
<feature type="domain" description="C2H2-type" evidence="11">
    <location>
        <begin position="167"/>
        <end position="194"/>
    </location>
</feature>
<dbReference type="SMART" id="SM01047">
    <property type="entry name" value="C1_4"/>
    <property type="match status" value="1"/>
</dbReference>
<dbReference type="VEuPathDB" id="VectorBase:HLOH_057805"/>
<organism evidence="12 13">
    <name type="scientific">Haemaphysalis longicornis</name>
    <name type="common">Bush tick</name>
    <dbReference type="NCBI Taxonomy" id="44386"/>
    <lineage>
        <taxon>Eukaryota</taxon>
        <taxon>Metazoa</taxon>
        <taxon>Ecdysozoa</taxon>
        <taxon>Arthropoda</taxon>
        <taxon>Chelicerata</taxon>
        <taxon>Arachnida</taxon>
        <taxon>Acari</taxon>
        <taxon>Parasitiformes</taxon>
        <taxon>Ixodida</taxon>
        <taxon>Ixodoidea</taxon>
        <taxon>Ixodidae</taxon>
        <taxon>Haemaphysalinae</taxon>
        <taxon>Haemaphysalis</taxon>
    </lineage>
</organism>
<dbReference type="Pfam" id="PF00096">
    <property type="entry name" value="zf-C2H2"/>
    <property type="match status" value="3"/>
</dbReference>
<evidence type="ECO:0000256" key="4">
    <source>
        <dbReference type="ARBA" id="ARBA00022771"/>
    </source>
</evidence>
<name>A0A9J6H1X9_HAELO</name>